<feature type="compositionally biased region" description="Polar residues" evidence="1">
    <location>
        <begin position="20"/>
        <end position="36"/>
    </location>
</feature>
<dbReference type="EMBL" id="JAQJAN010000017">
    <property type="protein sequence ID" value="KAJ5709994.1"/>
    <property type="molecule type" value="Genomic_DNA"/>
</dbReference>
<accession>A0AAD6HES3</accession>
<feature type="region of interest" description="Disordered" evidence="1">
    <location>
        <begin position="118"/>
        <end position="141"/>
    </location>
</feature>
<dbReference type="Proteomes" id="UP001215712">
    <property type="component" value="Unassembled WGS sequence"/>
</dbReference>
<feature type="domain" description="MAGE" evidence="2">
    <location>
        <begin position="60"/>
        <end position="255"/>
    </location>
</feature>
<gene>
    <name evidence="3" type="ORF">N7493_009586</name>
</gene>
<dbReference type="GO" id="GO:0006281">
    <property type="term" value="P:DNA repair"/>
    <property type="evidence" value="ECO:0007669"/>
    <property type="project" value="TreeGrafter"/>
</dbReference>
<keyword evidence="4" id="KW-1185">Reference proteome</keyword>
<dbReference type="InterPro" id="IPR037445">
    <property type="entry name" value="MAGE"/>
</dbReference>
<dbReference type="GO" id="GO:0005634">
    <property type="term" value="C:nucleus"/>
    <property type="evidence" value="ECO:0007669"/>
    <property type="project" value="TreeGrafter"/>
</dbReference>
<organism evidence="3 4">
    <name type="scientific">Penicillium malachiteum</name>
    <dbReference type="NCBI Taxonomy" id="1324776"/>
    <lineage>
        <taxon>Eukaryota</taxon>
        <taxon>Fungi</taxon>
        <taxon>Dikarya</taxon>
        <taxon>Ascomycota</taxon>
        <taxon>Pezizomycotina</taxon>
        <taxon>Eurotiomycetes</taxon>
        <taxon>Eurotiomycetidae</taxon>
        <taxon>Eurotiales</taxon>
        <taxon>Aspergillaceae</taxon>
        <taxon>Penicillium</taxon>
    </lineage>
</organism>
<reference evidence="3" key="1">
    <citation type="journal article" date="2023" name="IMA Fungus">
        <title>Comparative genomic study of the Penicillium genus elucidates a diverse pangenome and 15 lateral gene transfer events.</title>
        <authorList>
            <person name="Petersen C."/>
            <person name="Sorensen T."/>
            <person name="Nielsen M.R."/>
            <person name="Sondergaard T.E."/>
            <person name="Sorensen J.L."/>
            <person name="Fitzpatrick D.A."/>
            <person name="Frisvad J.C."/>
            <person name="Nielsen K.L."/>
        </authorList>
    </citation>
    <scope>NUCLEOTIDE SEQUENCE</scope>
    <source>
        <strain evidence="3">IBT 17514</strain>
    </source>
</reference>
<feature type="region of interest" description="Disordered" evidence="1">
    <location>
        <begin position="265"/>
        <end position="348"/>
    </location>
</feature>
<dbReference type="InterPro" id="IPR041899">
    <property type="entry name" value="MAGE_WH2"/>
</dbReference>
<evidence type="ECO:0000259" key="2">
    <source>
        <dbReference type="SMART" id="SM01373"/>
    </source>
</evidence>
<sequence>MPPQRKRRAQPDPSDSDSSQTQNPHRQRPRQSNSAEMTDGDGNDEGTSAPSSLDAMVKKMVRMAMACEYARLPIRRTEISAKVLGEQGARQFKTVFEQAQRELREKFGMEMTELPAKEKTTLTQRRAAQRTEKPSSSNKSWVLTTTLPPKYRVPSILTPTKAPSTYVESTYTAIYTFIISVIALNGGTLAEQKLERYLGRVNADQQTPLEKTDKLIQRLCKDGYIVRTKEVDGGEEVIEFMVGPRGKIEVGSGGVAALAREVYGYGPGSKQTRGRNEDEDDDDSGESESLSQIQREDRQQFEVRLRRTLGLPEFREEQTQRNDGDRASDGPRRSSRRAAADESEEDSD</sequence>
<dbReference type="PANTHER" id="PTHR11736:SF14">
    <property type="entry name" value="NSE3 HOMOLOG, SMC5-SMC6 COMPLEX COMPONENT"/>
    <property type="match status" value="1"/>
</dbReference>
<evidence type="ECO:0000256" key="1">
    <source>
        <dbReference type="SAM" id="MobiDB-lite"/>
    </source>
</evidence>
<dbReference type="Gene3D" id="1.10.10.1200">
    <property type="entry name" value="MAGE homology domain, winged helix WH1 motif"/>
    <property type="match status" value="1"/>
</dbReference>
<evidence type="ECO:0000313" key="4">
    <source>
        <dbReference type="Proteomes" id="UP001215712"/>
    </source>
</evidence>
<dbReference type="AlphaFoldDB" id="A0AAD6HES3"/>
<feature type="compositionally biased region" description="Basic and acidic residues" evidence="1">
    <location>
        <begin position="313"/>
        <end position="332"/>
    </location>
</feature>
<proteinExistence type="predicted"/>
<reference evidence="3" key="2">
    <citation type="submission" date="2023-01" db="EMBL/GenBank/DDBJ databases">
        <authorList>
            <person name="Petersen C."/>
        </authorList>
    </citation>
    <scope>NUCLEOTIDE SEQUENCE</scope>
    <source>
        <strain evidence="3">IBT 17514</strain>
    </source>
</reference>
<dbReference type="InterPro" id="IPR002190">
    <property type="entry name" value="MHD_dom"/>
</dbReference>
<comment type="caution">
    <text evidence="3">The sequence shown here is derived from an EMBL/GenBank/DDBJ whole genome shotgun (WGS) entry which is preliminary data.</text>
</comment>
<feature type="compositionally biased region" description="Basic and acidic residues" evidence="1">
    <location>
        <begin position="294"/>
        <end position="305"/>
    </location>
</feature>
<dbReference type="InterPro" id="IPR041898">
    <property type="entry name" value="MAGE_WH1"/>
</dbReference>
<protein>
    <recommendedName>
        <fullName evidence="2">MAGE domain-containing protein</fullName>
    </recommendedName>
</protein>
<feature type="compositionally biased region" description="Acidic residues" evidence="1">
    <location>
        <begin position="277"/>
        <end position="286"/>
    </location>
</feature>
<evidence type="ECO:0000313" key="3">
    <source>
        <dbReference type="EMBL" id="KAJ5709994.1"/>
    </source>
</evidence>
<feature type="region of interest" description="Disordered" evidence="1">
    <location>
        <begin position="1"/>
        <end position="51"/>
    </location>
</feature>
<name>A0AAD6HES3_9EURO</name>
<dbReference type="Pfam" id="PF01454">
    <property type="entry name" value="MAGE"/>
    <property type="match status" value="1"/>
</dbReference>
<dbReference type="Gene3D" id="1.10.10.1210">
    <property type="entry name" value="MAGE homology domain, winged helix WH2 motif"/>
    <property type="match status" value="1"/>
</dbReference>
<dbReference type="PANTHER" id="PTHR11736">
    <property type="entry name" value="MELANOMA-ASSOCIATED ANTIGEN MAGE ANTIGEN"/>
    <property type="match status" value="1"/>
</dbReference>
<dbReference type="SMART" id="SM01373">
    <property type="entry name" value="MAGE"/>
    <property type="match status" value="1"/>
</dbReference>